<dbReference type="HOGENOM" id="CLU_037628_6_4_11"/>
<protein>
    <submittedName>
        <fullName evidence="5">Transcriptional regulator, LacI family</fullName>
    </submittedName>
</protein>
<feature type="domain" description="HTH lacI-type" evidence="4">
    <location>
        <begin position="22"/>
        <end position="76"/>
    </location>
</feature>
<dbReference type="GO" id="GO:0000976">
    <property type="term" value="F:transcription cis-regulatory region binding"/>
    <property type="evidence" value="ECO:0007669"/>
    <property type="project" value="TreeGrafter"/>
</dbReference>
<dbReference type="SUPFAM" id="SSF53822">
    <property type="entry name" value="Periplasmic binding protein-like I"/>
    <property type="match status" value="1"/>
</dbReference>
<dbReference type="CDD" id="cd06267">
    <property type="entry name" value="PBP1_LacI_sugar_binding-like"/>
    <property type="match status" value="1"/>
</dbReference>
<evidence type="ECO:0000259" key="4">
    <source>
        <dbReference type="PROSITE" id="PS50932"/>
    </source>
</evidence>
<dbReference type="STRING" id="1683.Bang102_002210"/>
<evidence type="ECO:0000313" key="5">
    <source>
        <dbReference type="EMBL" id="EEP20938.1"/>
    </source>
</evidence>
<keyword evidence="3" id="KW-0804">Transcription</keyword>
<dbReference type="InterPro" id="IPR046335">
    <property type="entry name" value="LacI/GalR-like_sensor"/>
</dbReference>
<dbReference type="eggNOG" id="COG1609">
    <property type="taxonomic scope" value="Bacteria"/>
</dbReference>
<dbReference type="InterPro" id="IPR010982">
    <property type="entry name" value="Lambda_DNA-bd_dom_sf"/>
</dbReference>
<accession>C4FDA7</accession>
<dbReference type="SUPFAM" id="SSF47413">
    <property type="entry name" value="lambda repressor-like DNA-binding domains"/>
    <property type="match status" value="1"/>
</dbReference>
<dbReference type="Pfam" id="PF00356">
    <property type="entry name" value="LacI"/>
    <property type="match status" value="1"/>
</dbReference>
<dbReference type="Proteomes" id="UP000006408">
    <property type="component" value="Unassembled WGS sequence"/>
</dbReference>
<gene>
    <name evidence="5" type="ORF">BIFANG_02290</name>
</gene>
<dbReference type="Pfam" id="PF13377">
    <property type="entry name" value="Peripla_BP_3"/>
    <property type="match status" value="1"/>
</dbReference>
<sequence length="366" mass="39793">MVVISLSQLFHCHFQEGSVTQASIQAVAREAGVSVSTVSRAFAKPDLVLPETRERVMAAAEKLNYRISRSAAALKSGQSFRIALLLSESIVTWFNSRIYAGLDSVFHPAGYDISVFSMTNADERRNFFTDLPVRRNVDAVVVSSFNIEPDESRKLKSMNVPIVGINIPSNNGFDAGVSIDDHAAEHIAVDHLVALGHHRIAYIGYDEMDDRSALRYSASARLQGFMDACNSYPGVTPMPLSLDHAGDPANAVLNCIISASPAPSAVCLCDDELAIPALFRLRQYGRRIPQDLSLIGFDDNLYAPSLGLTTLHQDPYAMGAKAAQKTLALISSDSKHPSAAAEPRFETPQVQLMLRETTAPYVDPDA</sequence>
<dbReference type="PATRIC" id="fig|518635.7.peg.265"/>
<reference evidence="5" key="1">
    <citation type="submission" date="2009-04" db="EMBL/GenBank/DDBJ databases">
        <authorList>
            <person name="Weinstock G."/>
            <person name="Sodergren E."/>
            <person name="Clifton S."/>
            <person name="Fulton L."/>
            <person name="Fulton B."/>
            <person name="Courtney L."/>
            <person name="Fronick C."/>
            <person name="Harrison M."/>
            <person name="Strong C."/>
            <person name="Farmer C."/>
            <person name="Delahaunty K."/>
            <person name="Markovic C."/>
            <person name="Hall O."/>
            <person name="Minx P."/>
            <person name="Tomlinson C."/>
            <person name="Mitreva M."/>
            <person name="Nelson J."/>
            <person name="Hou S."/>
            <person name="Wollam A."/>
            <person name="Pepin K.H."/>
            <person name="Johnson M."/>
            <person name="Bhonagiri V."/>
            <person name="Nash W.E."/>
            <person name="Warren W."/>
            <person name="Chinwalla A."/>
            <person name="Mardis E.R."/>
            <person name="Wilson R.K."/>
        </authorList>
    </citation>
    <scope>NUCLEOTIDE SEQUENCE [LARGE SCALE GENOMIC DNA]</scope>
    <source>
        <strain evidence="5">DSM 20098</strain>
    </source>
</reference>
<dbReference type="InterPro" id="IPR000843">
    <property type="entry name" value="HTH_LacI"/>
</dbReference>
<comment type="caution">
    <text evidence="5">The sequence shown here is derived from an EMBL/GenBank/DDBJ whole genome shotgun (WGS) entry which is preliminary data.</text>
</comment>
<dbReference type="GO" id="GO:0003700">
    <property type="term" value="F:DNA-binding transcription factor activity"/>
    <property type="evidence" value="ECO:0007669"/>
    <property type="project" value="TreeGrafter"/>
</dbReference>
<dbReference type="AlphaFoldDB" id="C4FDA7"/>
<keyword evidence="6" id="KW-1185">Reference proteome</keyword>
<dbReference type="Gene3D" id="3.40.50.2300">
    <property type="match status" value="2"/>
</dbReference>
<dbReference type="PROSITE" id="PS50932">
    <property type="entry name" value="HTH_LACI_2"/>
    <property type="match status" value="1"/>
</dbReference>
<evidence type="ECO:0000256" key="1">
    <source>
        <dbReference type="ARBA" id="ARBA00023015"/>
    </source>
</evidence>
<keyword evidence="2" id="KW-0238">DNA-binding</keyword>
<organism evidence="5 6">
    <name type="scientific">Bifidobacterium angulatum DSM 20098 = JCM 7096</name>
    <dbReference type="NCBI Taxonomy" id="518635"/>
    <lineage>
        <taxon>Bacteria</taxon>
        <taxon>Bacillati</taxon>
        <taxon>Actinomycetota</taxon>
        <taxon>Actinomycetes</taxon>
        <taxon>Bifidobacteriales</taxon>
        <taxon>Bifidobacteriaceae</taxon>
        <taxon>Bifidobacterium</taxon>
    </lineage>
</organism>
<evidence type="ECO:0000256" key="2">
    <source>
        <dbReference type="ARBA" id="ARBA00023125"/>
    </source>
</evidence>
<dbReference type="EMBL" id="ABYS02000004">
    <property type="protein sequence ID" value="EEP20938.1"/>
    <property type="molecule type" value="Genomic_DNA"/>
</dbReference>
<dbReference type="CDD" id="cd01392">
    <property type="entry name" value="HTH_LacI"/>
    <property type="match status" value="1"/>
</dbReference>
<dbReference type="PANTHER" id="PTHR30146:SF120">
    <property type="entry name" value="ALANINE RACEMASE"/>
    <property type="match status" value="1"/>
</dbReference>
<keyword evidence="1" id="KW-0805">Transcription regulation</keyword>
<dbReference type="InterPro" id="IPR028082">
    <property type="entry name" value="Peripla_BP_I"/>
</dbReference>
<dbReference type="PANTHER" id="PTHR30146">
    <property type="entry name" value="LACI-RELATED TRANSCRIPTIONAL REPRESSOR"/>
    <property type="match status" value="1"/>
</dbReference>
<proteinExistence type="predicted"/>
<evidence type="ECO:0000313" key="6">
    <source>
        <dbReference type="Proteomes" id="UP000006408"/>
    </source>
</evidence>
<name>C4FDA7_9BIFI</name>
<dbReference type="Gene3D" id="1.10.260.40">
    <property type="entry name" value="lambda repressor-like DNA-binding domains"/>
    <property type="match status" value="1"/>
</dbReference>
<dbReference type="SMART" id="SM00354">
    <property type="entry name" value="HTH_LACI"/>
    <property type="match status" value="1"/>
</dbReference>
<evidence type="ECO:0000256" key="3">
    <source>
        <dbReference type="ARBA" id="ARBA00023163"/>
    </source>
</evidence>